<sequence>MKFRLHLSIILLWGLVTTTNCMSNYTNVYIDGSPSSPEEIQHAICKIAIEDIEASANATIVRELKGVCTIKEVLARLAELEQRLIEEIRMIKESEPKLKSLQIPVSTNKPKLAEKSHVGYSRDLEAVQNNQTIHMTELGKCFLHFWKVYDIVNILNYSESSIDSAMFYVQGNPLIITIHPRHLGTQYLALELSSSSWVPAHRFVILNQNNPKGDLSSQILGTKIPLFRIHADRISTSDFITDGSLIIKAIISYY</sequence>
<evidence type="ECO:0000313" key="2">
    <source>
        <dbReference type="EMBL" id="JAV83967.1"/>
    </source>
</evidence>
<proteinExistence type="predicted"/>
<feature type="signal peptide" evidence="1">
    <location>
        <begin position="1"/>
        <end position="21"/>
    </location>
</feature>
<feature type="chain" id="PRO_5011907479" description="MATH domain-containing protein" evidence="1">
    <location>
        <begin position="22"/>
        <end position="254"/>
    </location>
</feature>
<evidence type="ECO:0008006" key="3">
    <source>
        <dbReference type="Google" id="ProtNLM"/>
    </source>
</evidence>
<organism evidence="2">
    <name type="scientific">Photinus pyralis</name>
    <name type="common">Common eastern firefly</name>
    <name type="synonym">Lampyris pyralis</name>
    <dbReference type="NCBI Taxonomy" id="7054"/>
    <lineage>
        <taxon>Eukaryota</taxon>
        <taxon>Metazoa</taxon>
        <taxon>Ecdysozoa</taxon>
        <taxon>Arthropoda</taxon>
        <taxon>Hexapoda</taxon>
        <taxon>Insecta</taxon>
        <taxon>Pterygota</taxon>
        <taxon>Neoptera</taxon>
        <taxon>Endopterygota</taxon>
        <taxon>Coleoptera</taxon>
        <taxon>Polyphaga</taxon>
        <taxon>Elateriformia</taxon>
        <taxon>Elateroidea</taxon>
        <taxon>Lampyridae</taxon>
        <taxon>Lampyrinae</taxon>
        <taxon>Photinus</taxon>
    </lineage>
</organism>
<dbReference type="EMBL" id="GEZM01034008">
    <property type="protein sequence ID" value="JAV83983.1"/>
    <property type="molecule type" value="Transcribed_RNA"/>
</dbReference>
<dbReference type="AlphaFoldDB" id="A0A1Y1MLA1"/>
<protein>
    <recommendedName>
        <fullName evidence="3">MATH domain-containing protein</fullName>
    </recommendedName>
</protein>
<reference evidence="2" key="1">
    <citation type="journal article" date="2016" name="Sci. Rep.">
        <title>Molecular characterization of firefly nuptial gifts: a multi-omics approach sheds light on postcopulatory sexual selection.</title>
        <authorList>
            <person name="Al-Wathiqui N."/>
            <person name="Fallon T.R."/>
            <person name="South A."/>
            <person name="Weng J.K."/>
            <person name="Lewis S.M."/>
        </authorList>
    </citation>
    <scope>NUCLEOTIDE SEQUENCE</scope>
</reference>
<evidence type="ECO:0000256" key="1">
    <source>
        <dbReference type="SAM" id="SignalP"/>
    </source>
</evidence>
<dbReference type="EMBL" id="GEZM01034009">
    <property type="protein sequence ID" value="JAV83980.1"/>
    <property type="molecule type" value="Transcribed_RNA"/>
</dbReference>
<keyword evidence="1" id="KW-0732">Signal</keyword>
<dbReference type="EMBL" id="GEZM01034014">
    <property type="protein sequence ID" value="JAV83967.1"/>
    <property type="molecule type" value="Transcribed_RNA"/>
</dbReference>
<accession>A0A1Y1MLA1</accession>
<name>A0A1Y1MLA1_PHOPY</name>
<dbReference type="SUPFAM" id="SSF49599">
    <property type="entry name" value="TRAF domain-like"/>
    <property type="match status" value="1"/>
</dbReference>
<dbReference type="EMBL" id="GEZM01034011">
    <property type="protein sequence ID" value="JAV83974.1"/>
    <property type="molecule type" value="Transcribed_RNA"/>
</dbReference>
<dbReference type="EMBL" id="GEZM01034013">
    <property type="protein sequence ID" value="JAV83970.1"/>
    <property type="molecule type" value="Transcribed_RNA"/>
</dbReference>
<dbReference type="EMBL" id="GEZM01034018">
    <property type="protein sequence ID" value="JAV83962.1"/>
    <property type="molecule type" value="Transcribed_RNA"/>
</dbReference>
<dbReference type="EMBL" id="GEZM01034010">
    <property type="protein sequence ID" value="JAV83976.1"/>
    <property type="molecule type" value="Transcribed_RNA"/>
</dbReference>